<proteinExistence type="predicted"/>
<reference evidence="1" key="1">
    <citation type="journal article" date="2001" name="J. Bacteriol.">
        <title>Cloning and characterization of a gene cluster for cyclododecanone oxidation in Rhodococcus ruber SC1.</title>
        <authorList>
            <person name="Kostichka K."/>
            <person name="Thomas S.M."/>
            <person name="Gibson K.J."/>
            <person name="Nagarajan V."/>
            <person name="Cheng Q."/>
        </authorList>
    </citation>
    <scope>NUCLEOTIDE SEQUENCE</scope>
    <source>
        <strain evidence="1">SC1</strain>
    </source>
</reference>
<sequence length="164" mass="17583">MGIEGGQHRVGTAVLAQSAQDFPQFSAVRDLMTGMWSDGFLVERSELDSHHVIARREFDPELLGLGVSAATAEKRSCHEVHGATLTVGDGFALCLVGRGDRTEDLLLQGQQLAPDITECVRVVVLGRVRAGIPQDGHAVLPVAQHQGEGNPFDRSVCGDLLHHS</sequence>
<name>Q938F4_9NOCA</name>
<dbReference type="EMBL" id="AY052630">
    <property type="protein sequence ID" value="AAL14235.1"/>
    <property type="molecule type" value="Genomic_DNA"/>
</dbReference>
<protein>
    <submittedName>
        <fullName evidence="1">CddX</fullName>
    </submittedName>
</protein>
<gene>
    <name evidence="1" type="primary">cddX</name>
</gene>
<organism evidence="1">
    <name type="scientific">Rhodococcus ruber</name>
    <dbReference type="NCBI Taxonomy" id="1830"/>
    <lineage>
        <taxon>Bacteria</taxon>
        <taxon>Bacillati</taxon>
        <taxon>Actinomycetota</taxon>
        <taxon>Actinomycetes</taxon>
        <taxon>Mycobacteriales</taxon>
        <taxon>Nocardiaceae</taxon>
        <taxon>Rhodococcus</taxon>
    </lineage>
</organism>
<dbReference type="AlphaFoldDB" id="Q938F4"/>
<evidence type="ECO:0000313" key="1">
    <source>
        <dbReference type="EMBL" id="AAL14235.1"/>
    </source>
</evidence>
<accession>Q938F4</accession>